<dbReference type="STRING" id="1305731.GCA_000934705_01756"/>
<evidence type="ECO:0000256" key="1">
    <source>
        <dbReference type="SAM" id="MobiDB-lite"/>
    </source>
</evidence>
<evidence type="ECO:0000313" key="3">
    <source>
        <dbReference type="EMBL" id="KPQ29560.1"/>
    </source>
</evidence>
<name>A0A0P7ZBL2_9GAMM</name>
<dbReference type="EMBL" id="LJZQ01000005">
    <property type="protein sequence ID" value="KPQ29560.1"/>
    <property type="molecule type" value="Genomic_DNA"/>
</dbReference>
<protein>
    <recommendedName>
        <fullName evidence="2">DUF5681 domain-containing protein</fullName>
    </recommendedName>
</protein>
<evidence type="ECO:0000259" key="2">
    <source>
        <dbReference type="Pfam" id="PF18932"/>
    </source>
</evidence>
<dbReference type="PATRIC" id="fig|1305731.5.peg.2080"/>
<feature type="region of interest" description="Disordered" evidence="1">
    <location>
        <begin position="1"/>
        <end position="23"/>
    </location>
</feature>
<accession>A0A0P7ZBL2</accession>
<gene>
    <name evidence="3" type="ORF">HLUCCX14_05010</name>
</gene>
<proteinExistence type="predicted"/>
<organism evidence="3 4">
    <name type="scientific">Marinobacter excellens HL-55</name>
    <dbReference type="NCBI Taxonomy" id="1305731"/>
    <lineage>
        <taxon>Bacteria</taxon>
        <taxon>Pseudomonadati</taxon>
        <taxon>Pseudomonadota</taxon>
        <taxon>Gammaproteobacteria</taxon>
        <taxon>Pseudomonadales</taxon>
        <taxon>Marinobacteraceae</taxon>
        <taxon>Marinobacter</taxon>
    </lineage>
</organism>
<sequence length="134" mass="14669">MAGRWRKGESGNPKGRPPGIVDKRASLRKAFEDKGKAVAERCIAAALDGDVQAMRIVLERLAPPLKARTEPVEFPLNPDGSYTEQARQIMQAVSEGDVSPDVGRMLIDGIASMARVDELDEIRQRIEALEEASQ</sequence>
<feature type="domain" description="DUF5681" evidence="2">
    <location>
        <begin position="2"/>
        <end position="64"/>
    </location>
</feature>
<dbReference type="Proteomes" id="UP000050416">
    <property type="component" value="Unassembled WGS sequence"/>
</dbReference>
<dbReference type="AlphaFoldDB" id="A0A0P7ZBL2"/>
<comment type="caution">
    <text evidence="3">The sequence shown here is derived from an EMBL/GenBank/DDBJ whole genome shotgun (WGS) entry which is preliminary data.</text>
</comment>
<dbReference type="Pfam" id="PF18932">
    <property type="entry name" value="DUF5681"/>
    <property type="match status" value="1"/>
</dbReference>
<evidence type="ECO:0000313" key="4">
    <source>
        <dbReference type="Proteomes" id="UP000050416"/>
    </source>
</evidence>
<dbReference type="OrthoDB" id="4774002at2"/>
<dbReference type="InterPro" id="IPR043736">
    <property type="entry name" value="DUF5681"/>
</dbReference>
<reference evidence="3 4" key="1">
    <citation type="submission" date="2015-09" db="EMBL/GenBank/DDBJ databases">
        <title>Identification and resolution of microdiversity through metagenomic sequencing of parallel consortia.</title>
        <authorList>
            <person name="Nelson W.C."/>
            <person name="Romine M.F."/>
            <person name="Lindemann S.R."/>
        </authorList>
    </citation>
    <scope>NUCLEOTIDE SEQUENCE [LARGE SCALE GENOMIC DNA]</scope>
    <source>
        <strain evidence="3">HL-55</strain>
    </source>
</reference>